<dbReference type="InterPro" id="IPR001647">
    <property type="entry name" value="HTH_TetR"/>
</dbReference>
<comment type="caution">
    <text evidence="4">The sequence shown here is derived from an EMBL/GenBank/DDBJ whole genome shotgun (WGS) entry which is preliminary data.</text>
</comment>
<evidence type="ECO:0000256" key="2">
    <source>
        <dbReference type="PROSITE-ProRule" id="PRU00335"/>
    </source>
</evidence>
<dbReference type="PATRIC" id="fig|1195236.3.peg.2912"/>
<keyword evidence="1 2" id="KW-0238">DNA-binding</keyword>
<dbReference type="AlphaFoldDB" id="S0FI18"/>
<dbReference type="EMBL" id="AORV01000036">
    <property type="protein sequence ID" value="EMS71495.1"/>
    <property type="molecule type" value="Genomic_DNA"/>
</dbReference>
<evidence type="ECO:0000313" key="5">
    <source>
        <dbReference type="Proteomes" id="UP000014155"/>
    </source>
</evidence>
<dbReference type="InterPro" id="IPR050624">
    <property type="entry name" value="HTH-type_Tx_Regulator"/>
</dbReference>
<name>S0FI18_RUMCE</name>
<feature type="domain" description="HTH tetR-type" evidence="3">
    <location>
        <begin position="2"/>
        <end position="62"/>
    </location>
</feature>
<accession>S0FI18</accession>
<protein>
    <submittedName>
        <fullName evidence="4">Transcriptional regulator</fullName>
    </submittedName>
</protein>
<evidence type="ECO:0000313" key="4">
    <source>
        <dbReference type="EMBL" id="EMS71495.1"/>
    </source>
</evidence>
<feature type="DNA-binding region" description="H-T-H motif" evidence="2">
    <location>
        <begin position="25"/>
        <end position="44"/>
    </location>
</feature>
<keyword evidence="5" id="KW-1185">Reference proteome</keyword>
<dbReference type="InterPro" id="IPR009057">
    <property type="entry name" value="Homeodomain-like_sf"/>
</dbReference>
<sequence length="192" mass="22496">MDNKKTQIYDSGKELFSLNGFKDTNVSDITKKAGVAVGTFYNYYSSKEKLFMDIFLDENVKLKKSCLQSIDINNSPLEVVRQMLALNVQGMKANPILREWYNRSVFNRIEQIYREENGLENFDFLYDSFHEVILTWQEEGKMRRDIDSKMIMTIFAAIINVDTHKEEIGIQYFPEVLDYMSEFIMKGLTDCP</sequence>
<dbReference type="STRING" id="1195236.CTER_2593"/>
<dbReference type="eggNOG" id="COG1309">
    <property type="taxonomic scope" value="Bacteria"/>
</dbReference>
<organism evidence="4 5">
    <name type="scientific">Ruminiclostridium cellobioparum subsp. termitidis CT1112</name>
    <dbReference type="NCBI Taxonomy" id="1195236"/>
    <lineage>
        <taxon>Bacteria</taxon>
        <taxon>Bacillati</taxon>
        <taxon>Bacillota</taxon>
        <taxon>Clostridia</taxon>
        <taxon>Eubacteriales</taxon>
        <taxon>Oscillospiraceae</taxon>
        <taxon>Ruminiclostridium</taxon>
    </lineage>
</organism>
<dbReference type="PRINTS" id="PR00455">
    <property type="entry name" value="HTHTETR"/>
</dbReference>
<dbReference type="RefSeq" id="WP_004626235.1">
    <property type="nucleotide sequence ID" value="NZ_AORV01000036.1"/>
</dbReference>
<reference evidence="4 5" key="1">
    <citation type="journal article" date="2013" name="Genome Announc.">
        <title>Draft Genome Sequence of the Cellulolytic, Mesophilic, Anaerobic Bacterium Clostridium termitidis Strain CT1112 (DSM 5398).</title>
        <authorList>
            <person name="Lal S."/>
            <person name="Ramachandran U."/>
            <person name="Zhang X."/>
            <person name="Munir R."/>
            <person name="Sparling R."/>
            <person name="Levin D.B."/>
        </authorList>
    </citation>
    <scope>NUCLEOTIDE SEQUENCE [LARGE SCALE GENOMIC DNA]</scope>
    <source>
        <strain evidence="4 5">CT1112</strain>
    </source>
</reference>
<dbReference type="Pfam" id="PF00440">
    <property type="entry name" value="TetR_N"/>
    <property type="match status" value="1"/>
</dbReference>
<dbReference type="Gene3D" id="1.10.357.10">
    <property type="entry name" value="Tetracycline Repressor, domain 2"/>
    <property type="match status" value="1"/>
</dbReference>
<proteinExistence type="predicted"/>
<dbReference type="PANTHER" id="PTHR43479:SF11">
    <property type="entry name" value="ACREF_ENVCD OPERON REPRESSOR-RELATED"/>
    <property type="match status" value="1"/>
</dbReference>
<evidence type="ECO:0000256" key="1">
    <source>
        <dbReference type="ARBA" id="ARBA00023125"/>
    </source>
</evidence>
<dbReference type="SUPFAM" id="SSF46689">
    <property type="entry name" value="Homeodomain-like"/>
    <property type="match status" value="1"/>
</dbReference>
<gene>
    <name evidence="4" type="ORF">CTER_2593</name>
</gene>
<dbReference type="PANTHER" id="PTHR43479">
    <property type="entry name" value="ACREF/ENVCD OPERON REPRESSOR-RELATED"/>
    <property type="match status" value="1"/>
</dbReference>
<dbReference type="Proteomes" id="UP000014155">
    <property type="component" value="Unassembled WGS sequence"/>
</dbReference>
<dbReference type="GO" id="GO:0003677">
    <property type="term" value="F:DNA binding"/>
    <property type="evidence" value="ECO:0007669"/>
    <property type="project" value="UniProtKB-UniRule"/>
</dbReference>
<dbReference type="PROSITE" id="PS50977">
    <property type="entry name" value="HTH_TETR_2"/>
    <property type="match status" value="1"/>
</dbReference>
<evidence type="ECO:0000259" key="3">
    <source>
        <dbReference type="PROSITE" id="PS50977"/>
    </source>
</evidence>